<evidence type="ECO:0000259" key="1">
    <source>
        <dbReference type="Pfam" id="PF04324"/>
    </source>
</evidence>
<dbReference type="EMBL" id="VDUX01000002">
    <property type="protein sequence ID" value="TXL62070.1"/>
    <property type="molecule type" value="Genomic_DNA"/>
</dbReference>
<gene>
    <name evidence="2" type="ORF">FHP06_04995</name>
</gene>
<dbReference type="InterPro" id="IPR041854">
    <property type="entry name" value="BFD-like_2Fe2S-bd_dom_sf"/>
</dbReference>
<dbReference type="RefSeq" id="WP_147684395.1">
    <property type="nucleotide sequence ID" value="NZ_VDUX01000002.1"/>
</dbReference>
<evidence type="ECO:0000313" key="3">
    <source>
        <dbReference type="Proteomes" id="UP000321571"/>
    </source>
</evidence>
<reference evidence="2 3" key="1">
    <citation type="submission" date="2019-06" db="EMBL/GenBank/DDBJ databases">
        <title>Aeromicrobium sp. nov., isolated from a maize field.</title>
        <authorList>
            <person name="Lin S.-Y."/>
            <person name="Tsai C.-F."/>
            <person name="Young C.-C."/>
        </authorList>
    </citation>
    <scope>NUCLEOTIDE SEQUENCE [LARGE SCALE GENOMIC DNA]</scope>
    <source>
        <strain evidence="2 3">CC-CFT486</strain>
    </source>
</reference>
<accession>A0A5C8NLV6</accession>
<name>A0A5C8NLV6_9ACTN</name>
<dbReference type="OrthoDB" id="9815350at2"/>
<organism evidence="2 3">
    <name type="scientific">Aeromicrobium terrae</name>
    <dbReference type="NCBI Taxonomy" id="2498846"/>
    <lineage>
        <taxon>Bacteria</taxon>
        <taxon>Bacillati</taxon>
        <taxon>Actinomycetota</taxon>
        <taxon>Actinomycetes</taxon>
        <taxon>Propionibacteriales</taxon>
        <taxon>Nocardioidaceae</taxon>
        <taxon>Aeromicrobium</taxon>
    </lineage>
</organism>
<protein>
    <submittedName>
        <fullName evidence="2">(2Fe-2S)-binding protein</fullName>
    </submittedName>
</protein>
<proteinExistence type="predicted"/>
<dbReference type="InterPro" id="IPR007419">
    <property type="entry name" value="BFD-like_2Fe2S-bd_dom"/>
</dbReference>
<sequence length="68" mass="7094">MIVCHCGVVTSGDIAEAMIGGARTVGEVCRRTGAAQSCGTCYFSVRQVVCQHEQHAQPVAEEAVRAAS</sequence>
<keyword evidence="3" id="KW-1185">Reference proteome</keyword>
<comment type="caution">
    <text evidence="2">The sequence shown here is derived from an EMBL/GenBank/DDBJ whole genome shotgun (WGS) entry which is preliminary data.</text>
</comment>
<dbReference type="Pfam" id="PF04324">
    <property type="entry name" value="Fer2_BFD"/>
    <property type="match status" value="1"/>
</dbReference>
<dbReference type="Gene3D" id="1.10.10.1100">
    <property type="entry name" value="BFD-like [2Fe-2S]-binding domain"/>
    <property type="match status" value="1"/>
</dbReference>
<dbReference type="Proteomes" id="UP000321571">
    <property type="component" value="Unassembled WGS sequence"/>
</dbReference>
<feature type="domain" description="BFD-like [2Fe-2S]-binding" evidence="1">
    <location>
        <begin position="2"/>
        <end position="48"/>
    </location>
</feature>
<dbReference type="AlphaFoldDB" id="A0A5C8NLV6"/>
<evidence type="ECO:0000313" key="2">
    <source>
        <dbReference type="EMBL" id="TXL62070.1"/>
    </source>
</evidence>